<sequence length="218" mass="24748">MTSCRNFATFVLKGLRFAFEGVAYQYTVLPFRLSLASCTFSPLRQMGICVLNYLNNWLILAQSEDELLPHRSFLLSHLECLGLRVSFAKSALSPSQRISFLGAVFNSAQMRVTVTPEHCTANQLLATGRKRKGGNSSKPLFNLVETLLEWAQLKLRLLRETHVPGRLNQGADVLSQSNVPSEEWMLHPQRVWRIWEIFGKAEVNLFALKDSSHCPTYF</sequence>
<evidence type="ECO:0000313" key="1">
    <source>
        <dbReference type="EMBL" id="KAI2657456.1"/>
    </source>
</evidence>
<dbReference type="InterPro" id="IPR043128">
    <property type="entry name" value="Rev_trsase/Diguanyl_cyclase"/>
</dbReference>
<comment type="caution">
    <text evidence="1">The sequence shown here is derived from an EMBL/GenBank/DDBJ whole genome shotgun (WGS) entry which is preliminary data.</text>
</comment>
<protein>
    <submittedName>
        <fullName evidence="1">Protein P</fullName>
    </submittedName>
</protein>
<keyword evidence="2" id="KW-1185">Reference proteome</keyword>
<proteinExistence type="predicted"/>
<dbReference type="PANTHER" id="PTHR33050:SF7">
    <property type="entry name" value="RIBONUCLEASE H"/>
    <property type="match status" value="1"/>
</dbReference>
<dbReference type="SUPFAM" id="SSF56672">
    <property type="entry name" value="DNA/RNA polymerases"/>
    <property type="match status" value="1"/>
</dbReference>
<name>A0ABQ8M3H9_LABRO</name>
<accession>A0ABQ8M3H9</accession>
<dbReference type="InterPro" id="IPR043502">
    <property type="entry name" value="DNA/RNA_pol_sf"/>
</dbReference>
<dbReference type="InterPro" id="IPR052055">
    <property type="entry name" value="Hepadnavirus_pol/RT"/>
</dbReference>
<dbReference type="Gene3D" id="3.30.70.270">
    <property type="match status" value="1"/>
</dbReference>
<organism evidence="1 2">
    <name type="scientific">Labeo rohita</name>
    <name type="common">Indian major carp</name>
    <name type="synonym">Cyprinus rohita</name>
    <dbReference type="NCBI Taxonomy" id="84645"/>
    <lineage>
        <taxon>Eukaryota</taxon>
        <taxon>Metazoa</taxon>
        <taxon>Chordata</taxon>
        <taxon>Craniata</taxon>
        <taxon>Vertebrata</taxon>
        <taxon>Euteleostomi</taxon>
        <taxon>Actinopterygii</taxon>
        <taxon>Neopterygii</taxon>
        <taxon>Teleostei</taxon>
        <taxon>Ostariophysi</taxon>
        <taxon>Cypriniformes</taxon>
        <taxon>Cyprinidae</taxon>
        <taxon>Labeoninae</taxon>
        <taxon>Labeonini</taxon>
        <taxon>Labeo</taxon>
    </lineage>
</organism>
<reference evidence="1 2" key="1">
    <citation type="submission" date="2022-01" db="EMBL/GenBank/DDBJ databases">
        <title>A high-quality chromosome-level genome assembly of rohu carp, Labeo rohita.</title>
        <authorList>
            <person name="Arick M.A. II"/>
            <person name="Hsu C.-Y."/>
            <person name="Magbanua Z."/>
            <person name="Pechanova O."/>
            <person name="Grover C."/>
            <person name="Miller E."/>
            <person name="Thrash A."/>
            <person name="Ezzel L."/>
            <person name="Alam S."/>
            <person name="Benzie J."/>
            <person name="Hamilton M."/>
            <person name="Karsi A."/>
            <person name="Lawrence M.L."/>
            <person name="Peterson D.G."/>
        </authorList>
    </citation>
    <scope>NUCLEOTIDE SEQUENCE [LARGE SCALE GENOMIC DNA]</scope>
    <source>
        <strain evidence="2">BAU-BD-2019</strain>
        <tissue evidence="1">Blood</tissue>
    </source>
</reference>
<dbReference type="PANTHER" id="PTHR33050">
    <property type="entry name" value="REVERSE TRANSCRIPTASE DOMAIN-CONTAINING PROTEIN"/>
    <property type="match status" value="1"/>
</dbReference>
<evidence type="ECO:0000313" key="2">
    <source>
        <dbReference type="Proteomes" id="UP000830375"/>
    </source>
</evidence>
<dbReference type="EMBL" id="JACTAM010000013">
    <property type="protein sequence ID" value="KAI2657456.1"/>
    <property type="molecule type" value="Genomic_DNA"/>
</dbReference>
<dbReference type="Proteomes" id="UP000830375">
    <property type="component" value="Unassembled WGS sequence"/>
</dbReference>
<gene>
    <name evidence="1" type="ORF">H4Q32_008783</name>
</gene>